<reference evidence="8" key="1">
    <citation type="journal article" date="1997" name="Nucleic Acids Res.">
        <title>tRNAscan-SE: a program for improved detection of transfer RNA genes in genomic sequence.</title>
        <authorList>
            <person name="Lowe T.M."/>
            <person name="Eddy S.R."/>
        </authorList>
    </citation>
    <scope>NUCLEOTIDE SEQUENCE [LARGE SCALE GENOMIC DNA]</scope>
    <source>
        <strain evidence="8">r\B97-61/B2</strain>
    </source>
</reference>
<keyword evidence="3" id="KW-0611">Plant defense</keyword>
<evidence type="ECO:0000313" key="9">
    <source>
        <dbReference type="RefSeq" id="XP_007040755.2"/>
    </source>
</evidence>
<dbReference type="Gramene" id="Tc03v2_t026170.1">
    <property type="protein sequence ID" value="Tc03v2_p026170.1"/>
    <property type="gene ID" value="Tc03v2_g026170"/>
</dbReference>
<dbReference type="FunFam" id="1.10.10.10:FF:000322">
    <property type="entry name" value="Probable disease resistance protein At1g63360"/>
    <property type="match status" value="1"/>
</dbReference>
<evidence type="ECO:0000259" key="7">
    <source>
        <dbReference type="Pfam" id="PF23598"/>
    </source>
</evidence>
<dbReference type="Gene3D" id="1.10.10.10">
    <property type="entry name" value="Winged helix-like DNA-binding domain superfamily/Winged helix DNA-binding domain"/>
    <property type="match status" value="1"/>
</dbReference>
<dbReference type="Proteomes" id="UP000694886">
    <property type="component" value="Chromosome 3"/>
</dbReference>
<dbReference type="RefSeq" id="XP_007040755.2">
    <property type="nucleotide sequence ID" value="XM_007040693.2"/>
</dbReference>
<dbReference type="Gene3D" id="3.40.50.300">
    <property type="entry name" value="P-loop containing nucleotide triphosphate hydrolases"/>
    <property type="match status" value="1"/>
</dbReference>
<dbReference type="GO" id="GO:0043531">
    <property type="term" value="F:ADP binding"/>
    <property type="evidence" value="ECO:0007669"/>
    <property type="project" value="InterPro"/>
</dbReference>
<dbReference type="CDD" id="cd14798">
    <property type="entry name" value="RX-CC_like"/>
    <property type="match status" value="1"/>
</dbReference>
<feature type="domain" description="Disease resistance R13L4/SHOC-2-like LRR" evidence="7">
    <location>
        <begin position="548"/>
        <end position="879"/>
    </location>
</feature>
<dbReference type="PRINTS" id="PR00364">
    <property type="entry name" value="DISEASERSIST"/>
</dbReference>
<evidence type="ECO:0000256" key="2">
    <source>
        <dbReference type="ARBA" id="ARBA00022741"/>
    </source>
</evidence>
<dbReference type="GeneID" id="18606850"/>
<dbReference type="SUPFAM" id="SSF52540">
    <property type="entry name" value="P-loop containing nucleoside triphosphate hydrolases"/>
    <property type="match status" value="1"/>
</dbReference>
<dbReference type="Gene3D" id="1.20.5.4130">
    <property type="match status" value="1"/>
</dbReference>
<evidence type="ECO:0000313" key="8">
    <source>
        <dbReference type="Proteomes" id="UP000694886"/>
    </source>
</evidence>
<dbReference type="Pfam" id="PF18052">
    <property type="entry name" value="Rx_N"/>
    <property type="match status" value="1"/>
</dbReference>
<dbReference type="PANTHER" id="PTHR23155:SF1205">
    <property type="entry name" value="DISEASE RESISTANCE PROTEIN RPM1"/>
    <property type="match status" value="1"/>
</dbReference>
<protein>
    <submittedName>
        <fullName evidence="9">Disease resistance protein RPM1</fullName>
    </submittedName>
</protein>
<dbReference type="AlphaFoldDB" id="A0AB32VH96"/>
<reference evidence="9" key="2">
    <citation type="submission" date="2025-08" db="UniProtKB">
        <authorList>
            <consortium name="RefSeq"/>
        </authorList>
    </citation>
    <scope>IDENTIFICATION</scope>
</reference>
<feature type="domain" description="Disease resistance N-terminal" evidence="5">
    <location>
        <begin position="6"/>
        <end position="96"/>
    </location>
</feature>
<dbReference type="InterPro" id="IPR027417">
    <property type="entry name" value="P-loop_NTPase"/>
</dbReference>
<evidence type="ECO:0000256" key="1">
    <source>
        <dbReference type="ARBA" id="ARBA00022737"/>
    </source>
</evidence>
<dbReference type="SUPFAM" id="SSF52058">
    <property type="entry name" value="L domain-like"/>
    <property type="match status" value="1"/>
</dbReference>
<dbReference type="InterPro" id="IPR036388">
    <property type="entry name" value="WH-like_DNA-bd_sf"/>
</dbReference>
<dbReference type="InterPro" id="IPR041118">
    <property type="entry name" value="Rx_N"/>
</dbReference>
<dbReference type="InterPro" id="IPR032675">
    <property type="entry name" value="LRR_dom_sf"/>
</dbReference>
<dbReference type="GO" id="GO:0051707">
    <property type="term" value="P:response to other organism"/>
    <property type="evidence" value="ECO:0007669"/>
    <property type="project" value="UniProtKB-ARBA"/>
</dbReference>
<organism evidence="8 9">
    <name type="scientific">Theobroma cacao</name>
    <name type="common">Cacao</name>
    <name type="synonym">Cocoa</name>
    <dbReference type="NCBI Taxonomy" id="3641"/>
    <lineage>
        <taxon>Eukaryota</taxon>
        <taxon>Viridiplantae</taxon>
        <taxon>Streptophyta</taxon>
        <taxon>Embryophyta</taxon>
        <taxon>Tracheophyta</taxon>
        <taxon>Spermatophyta</taxon>
        <taxon>Magnoliopsida</taxon>
        <taxon>eudicotyledons</taxon>
        <taxon>Gunneridae</taxon>
        <taxon>Pentapetalae</taxon>
        <taxon>rosids</taxon>
        <taxon>malvids</taxon>
        <taxon>Malvales</taxon>
        <taxon>Malvaceae</taxon>
        <taxon>Byttnerioideae</taxon>
        <taxon>Theobroma</taxon>
    </lineage>
</organism>
<dbReference type="InterPro" id="IPR042197">
    <property type="entry name" value="Apaf_helical"/>
</dbReference>
<dbReference type="Pfam" id="PF23559">
    <property type="entry name" value="WHD_DRP"/>
    <property type="match status" value="1"/>
</dbReference>
<feature type="domain" description="Disease resistance protein winged helix" evidence="6">
    <location>
        <begin position="433"/>
        <end position="504"/>
    </location>
</feature>
<evidence type="ECO:0000259" key="6">
    <source>
        <dbReference type="Pfam" id="PF23559"/>
    </source>
</evidence>
<sequence>MAEIAVEFILEKIASFLQNEIASFLQNEIQILQGVPEELEYIRDDLQRMKASLRAADLVEDSDHQLKEWVRQVRDIAYDIEDVIDGFNFHHADQHGHRIHGFLYHFCCFVKNLEGYHQTADKLRKIRSRIRNVSAWQLNNAINLSTTDQGSSSMTTSDALILDSADLVGIDEPKELLVRWLVERNPGRKVLSVVGMGGLGKTTLVKQVYDDERVKKHFDVHVWIALSHPFKMEDFLRNIVQQLFSAIRKPVPEGIDDMNSDWLKVVIKPFLRQWRYLIVLDNVWHINQWHAVNHAFAKNDSNRVMITTRNTDVAIASCLESDDMVFNIEPLSSDYSWDLFCRRSFRGNTCPPYLVEVSRRILEKCEGLPLAIVAISGLLATKTGTPAEWETIYRSLGAIIKDNDKLMNLTEVLSLSFKYLPYHLKSCFLYLSIFPDNYLIERMRLIRLWIAEGFVEVKEGKTQEEVAEDYLNELLSRSLVQVFGRTSDGRVKTCRIHDLLREIIISKSRDQNFAAIAKDKNGAWPDKVRRLSLHNSLQNVQHNRNVSHLRSFFMFEVEDPLLSAPLHSLYPDGFRLLKVLDLRAARLQTFPGEIINLFLLRYLSLRETKVNSIPSSIGKLQNLQTLDLKHTNVTELPVEILKLQQLRHLLVYRYEFKYYSRFHSKYGFKALAGIGALQSLQKLCFIEADHRNASILEEVGKLTQLRRLGIMNLRKEDGMALCSSIQKLTNLQALSVVASVKDEVIDLHHLASPPQLLERLYLTGRLEQLPDWIPRLQSLVIVYLKWSRLEDDPLLSLQHLSNLVHLELLQVSIGDTLSFKAGGFQKLKVLGIDKFDELRCIEMEEGAMPVIEKLSILRCKSLETVPFGIEHLTTLKVLEFFDMPEELIKTLSPNAKGGDYRKVARIPEVYYTYCRDGEWEVYSLESSGKRVLSVETVESHLESIVKK</sequence>
<gene>
    <name evidence="9" type="primary">LOC18606850</name>
</gene>
<accession>A0AB32VH96</accession>
<dbReference type="InterPro" id="IPR002182">
    <property type="entry name" value="NB-ARC"/>
</dbReference>
<keyword evidence="2" id="KW-0547">Nucleotide-binding</keyword>
<evidence type="ECO:0000259" key="4">
    <source>
        <dbReference type="Pfam" id="PF00931"/>
    </source>
</evidence>
<proteinExistence type="predicted"/>
<feature type="domain" description="NB-ARC" evidence="4">
    <location>
        <begin position="172"/>
        <end position="348"/>
    </location>
</feature>
<dbReference type="PANTHER" id="PTHR23155">
    <property type="entry name" value="DISEASE RESISTANCE PROTEIN RP"/>
    <property type="match status" value="1"/>
</dbReference>
<dbReference type="KEGG" id="tcc:18606850"/>
<dbReference type="Pfam" id="PF00931">
    <property type="entry name" value="NB-ARC"/>
    <property type="match status" value="1"/>
</dbReference>
<dbReference type="InterPro" id="IPR058922">
    <property type="entry name" value="WHD_DRP"/>
</dbReference>
<dbReference type="Gene3D" id="1.10.8.430">
    <property type="entry name" value="Helical domain of apoptotic protease-activating factors"/>
    <property type="match status" value="1"/>
</dbReference>
<dbReference type="Pfam" id="PF23598">
    <property type="entry name" value="LRR_14"/>
    <property type="match status" value="1"/>
</dbReference>
<dbReference type="InterPro" id="IPR038005">
    <property type="entry name" value="RX-like_CC"/>
</dbReference>
<evidence type="ECO:0000259" key="5">
    <source>
        <dbReference type="Pfam" id="PF18052"/>
    </source>
</evidence>
<dbReference type="InterPro" id="IPR055414">
    <property type="entry name" value="LRR_R13L4/SHOC2-like"/>
</dbReference>
<dbReference type="InterPro" id="IPR044974">
    <property type="entry name" value="Disease_R_plants"/>
</dbReference>
<dbReference type="Gene3D" id="3.80.10.10">
    <property type="entry name" value="Ribonuclease Inhibitor"/>
    <property type="match status" value="1"/>
</dbReference>
<dbReference type="FunFam" id="3.40.50.300:FF:001091">
    <property type="entry name" value="Probable disease resistance protein At1g61300"/>
    <property type="match status" value="1"/>
</dbReference>
<keyword evidence="1" id="KW-0677">Repeat</keyword>
<dbReference type="GO" id="GO:0006952">
    <property type="term" value="P:defense response"/>
    <property type="evidence" value="ECO:0007669"/>
    <property type="project" value="UniProtKB-KW"/>
</dbReference>
<name>A0AB32VH96_THECC</name>
<evidence type="ECO:0000256" key="3">
    <source>
        <dbReference type="ARBA" id="ARBA00022821"/>
    </source>
</evidence>